<dbReference type="Proteomes" id="UP001054889">
    <property type="component" value="Unassembled WGS sequence"/>
</dbReference>
<gene>
    <name evidence="2" type="primary">gb08106</name>
    <name evidence="2" type="ORF">PR202_gb08106</name>
</gene>
<evidence type="ECO:0000313" key="3">
    <source>
        <dbReference type="Proteomes" id="UP001054889"/>
    </source>
</evidence>
<comment type="caution">
    <text evidence="2">The sequence shown here is derived from an EMBL/GenBank/DDBJ whole genome shotgun (WGS) entry which is preliminary data.</text>
</comment>
<evidence type="ECO:0000256" key="1">
    <source>
        <dbReference type="SAM" id="MobiDB-lite"/>
    </source>
</evidence>
<feature type="region of interest" description="Disordered" evidence="1">
    <location>
        <begin position="15"/>
        <end position="44"/>
    </location>
</feature>
<dbReference type="AlphaFoldDB" id="A0AAV5EBD4"/>
<accession>A0AAV5EBD4</accession>
<proteinExistence type="predicted"/>
<keyword evidence="3" id="KW-1185">Reference proteome</keyword>
<reference evidence="2" key="2">
    <citation type="submission" date="2021-12" db="EMBL/GenBank/DDBJ databases">
        <title>Resequencing data analysis of finger millet.</title>
        <authorList>
            <person name="Hatakeyama M."/>
            <person name="Aluri S."/>
            <person name="Balachadran M.T."/>
            <person name="Sivarajan S.R."/>
            <person name="Poveda L."/>
            <person name="Shimizu-Inatsugi R."/>
            <person name="Schlapbach R."/>
            <person name="Sreeman S.M."/>
            <person name="Shimizu K.K."/>
        </authorList>
    </citation>
    <scope>NUCLEOTIDE SEQUENCE</scope>
</reference>
<evidence type="ECO:0000313" key="2">
    <source>
        <dbReference type="EMBL" id="GJN20699.1"/>
    </source>
</evidence>
<reference evidence="2" key="1">
    <citation type="journal article" date="2018" name="DNA Res.">
        <title>Multiple hybrid de novo genome assembly of finger millet, an orphan allotetraploid crop.</title>
        <authorList>
            <person name="Hatakeyama M."/>
            <person name="Aluri S."/>
            <person name="Balachadran M.T."/>
            <person name="Sivarajan S.R."/>
            <person name="Patrignani A."/>
            <person name="Gruter S."/>
            <person name="Poveda L."/>
            <person name="Shimizu-Inatsugi R."/>
            <person name="Baeten J."/>
            <person name="Francoijs K.J."/>
            <person name="Nataraja K.N."/>
            <person name="Reddy Y.A.N."/>
            <person name="Phadnis S."/>
            <person name="Ravikumar R.L."/>
            <person name="Schlapbach R."/>
            <person name="Sreeman S.M."/>
            <person name="Shimizu K.K."/>
        </authorList>
    </citation>
    <scope>NUCLEOTIDE SEQUENCE</scope>
</reference>
<organism evidence="2 3">
    <name type="scientific">Eleusine coracana subsp. coracana</name>
    <dbReference type="NCBI Taxonomy" id="191504"/>
    <lineage>
        <taxon>Eukaryota</taxon>
        <taxon>Viridiplantae</taxon>
        <taxon>Streptophyta</taxon>
        <taxon>Embryophyta</taxon>
        <taxon>Tracheophyta</taxon>
        <taxon>Spermatophyta</taxon>
        <taxon>Magnoliopsida</taxon>
        <taxon>Liliopsida</taxon>
        <taxon>Poales</taxon>
        <taxon>Poaceae</taxon>
        <taxon>PACMAD clade</taxon>
        <taxon>Chloridoideae</taxon>
        <taxon>Cynodonteae</taxon>
        <taxon>Eleusininae</taxon>
        <taxon>Eleusine</taxon>
    </lineage>
</organism>
<dbReference type="EMBL" id="BQKI01000075">
    <property type="protein sequence ID" value="GJN20699.1"/>
    <property type="molecule type" value="Genomic_DNA"/>
</dbReference>
<protein>
    <submittedName>
        <fullName evidence="2">Uncharacterized protein</fullName>
    </submittedName>
</protein>
<feature type="compositionally biased region" description="Gly residues" evidence="1">
    <location>
        <begin position="15"/>
        <end position="24"/>
    </location>
</feature>
<name>A0AAV5EBD4_ELECO</name>
<sequence length="73" mass="7668">MAAAAMDPVALGLGTSGVGTGGGRPAVDGAQPVDLDRHPSGIVPTLHYHEDKRAEDNRVGFCFREDGLHRSKE</sequence>